<reference evidence="2" key="1">
    <citation type="submission" date="2021-02" db="EMBL/GenBank/DDBJ databases">
        <authorList>
            <person name="Nowell W R."/>
        </authorList>
    </citation>
    <scope>NUCLEOTIDE SEQUENCE</scope>
</reference>
<dbReference type="Pfam" id="PF26215">
    <property type="entry name" value="HTH_animal"/>
    <property type="match status" value="1"/>
</dbReference>
<dbReference type="PANTHER" id="PTHR21301:SF10">
    <property type="entry name" value="REVERSE TRANSCRIPTASE DOMAIN-CONTAINING PROTEIN"/>
    <property type="match status" value="1"/>
</dbReference>
<dbReference type="PANTHER" id="PTHR21301">
    <property type="entry name" value="REVERSE TRANSCRIPTASE"/>
    <property type="match status" value="1"/>
</dbReference>
<dbReference type="InterPro" id="IPR000477">
    <property type="entry name" value="RT_dom"/>
</dbReference>
<dbReference type="InterPro" id="IPR058912">
    <property type="entry name" value="HTH_animal"/>
</dbReference>
<proteinExistence type="predicted"/>
<evidence type="ECO:0000313" key="2">
    <source>
        <dbReference type="EMBL" id="CAF1367469.1"/>
    </source>
</evidence>
<dbReference type="EMBL" id="CAJNOK010023776">
    <property type="protein sequence ID" value="CAF1367469.1"/>
    <property type="molecule type" value="Genomic_DNA"/>
</dbReference>
<organism evidence="2 4">
    <name type="scientific">Didymodactylos carnosus</name>
    <dbReference type="NCBI Taxonomy" id="1234261"/>
    <lineage>
        <taxon>Eukaryota</taxon>
        <taxon>Metazoa</taxon>
        <taxon>Spiralia</taxon>
        <taxon>Gnathifera</taxon>
        <taxon>Rotifera</taxon>
        <taxon>Eurotatoria</taxon>
        <taxon>Bdelloidea</taxon>
        <taxon>Philodinida</taxon>
        <taxon>Philodinidae</taxon>
        <taxon>Didymodactylos</taxon>
    </lineage>
</organism>
<sequence>TSDLLLNEEVAIYRKRVSLKRLPQSLITLVDHTIDPLRTMLSRPGLDNDRRATIALHCSKTITQYKFDLMALTIATAEDTARAHAQIAIDAKKELRLLDGDQPQYSTEELIKAIDTRDENMQKRAQQFLDHQLQSFFEQAPMGINDDGSSVPVGAILEDKQAYFALKDLLYRLQTQNLPSRLSLRARRERALVKSIQNLLCKRPDIIVRRIDKSKVFYVSNAVDFARKGADYMVKTEAYREVTSEVCPTFILKSGSRALIWYSIKLEKYSIKGHLKPTTLLVTFDVTILYTMIPRQGALEALMGFWEKYSKRGRIGTLSINDILRMARLVLDTNCFAYDGKYYLQIRGGAMGSTFTQTLANIYMLKWEQPLVKYQQLRSEIYGRYIDDVFMTTNSSRNGITAELEKDKTLDQNIDISYTIHSTVEFLDVVVKNDNEQLTTSVFHKPAAEPYILPYTSDHPRHIHRNILYAALLRAARISSNVHDFTMERIRIDMSLLLNDYPPTFISMHTKRFFEQFNDIAVLEQLN</sequence>
<gene>
    <name evidence="2" type="ORF">OVA965_LOCUS31513</name>
    <name evidence="3" type="ORF">TMI583_LOCUS32345</name>
</gene>
<dbReference type="EMBL" id="CAJOBA010045436">
    <property type="protein sequence ID" value="CAF4176816.1"/>
    <property type="molecule type" value="Genomic_DNA"/>
</dbReference>
<dbReference type="Proteomes" id="UP000677228">
    <property type="component" value="Unassembled WGS sequence"/>
</dbReference>
<accession>A0A8S2F712</accession>
<feature type="non-terminal residue" evidence="2">
    <location>
        <position position="1"/>
    </location>
</feature>
<dbReference type="Proteomes" id="UP000682733">
    <property type="component" value="Unassembled WGS sequence"/>
</dbReference>
<dbReference type="PROSITE" id="PS50878">
    <property type="entry name" value="RT_POL"/>
    <property type="match status" value="1"/>
</dbReference>
<dbReference type="AlphaFoldDB" id="A0A8S2F712"/>
<name>A0A8S2F712_9BILA</name>
<evidence type="ECO:0000259" key="1">
    <source>
        <dbReference type="PROSITE" id="PS50878"/>
    </source>
</evidence>
<comment type="caution">
    <text evidence="2">The sequence shown here is derived from an EMBL/GenBank/DDBJ whole genome shotgun (WGS) entry which is preliminary data.</text>
</comment>
<protein>
    <recommendedName>
        <fullName evidence="1">Reverse transcriptase domain-containing protein</fullName>
    </recommendedName>
</protein>
<feature type="domain" description="Reverse transcriptase" evidence="1">
    <location>
        <begin position="173"/>
        <end position="442"/>
    </location>
</feature>
<evidence type="ECO:0000313" key="3">
    <source>
        <dbReference type="EMBL" id="CAF4176816.1"/>
    </source>
</evidence>
<evidence type="ECO:0000313" key="4">
    <source>
        <dbReference type="Proteomes" id="UP000677228"/>
    </source>
</evidence>